<dbReference type="PANTHER" id="PTHR32361">
    <property type="entry name" value="FERRIC/CUPRIC REDUCTASE TRANSMEMBRANE COMPONENT"/>
    <property type="match status" value="1"/>
</dbReference>
<evidence type="ECO:0000256" key="6">
    <source>
        <dbReference type="ARBA" id="ARBA00022989"/>
    </source>
</evidence>
<dbReference type="GO" id="GO:0006826">
    <property type="term" value="P:iron ion transport"/>
    <property type="evidence" value="ECO:0007669"/>
    <property type="project" value="TreeGrafter"/>
</dbReference>
<keyword evidence="7" id="KW-0560">Oxidoreductase</keyword>
<dbReference type="CDD" id="cd06186">
    <property type="entry name" value="NOX_Duox_like_FAD_NADP"/>
    <property type="match status" value="1"/>
</dbReference>
<evidence type="ECO:0000313" key="15">
    <source>
        <dbReference type="EMBL" id="KIW71963.1"/>
    </source>
</evidence>
<evidence type="ECO:0000256" key="10">
    <source>
        <dbReference type="ARBA" id="ARBA00023180"/>
    </source>
</evidence>
<evidence type="ECO:0000256" key="5">
    <source>
        <dbReference type="ARBA" id="ARBA00022982"/>
    </source>
</evidence>
<dbReference type="Pfam" id="PF08022">
    <property type="entry name" value="FAD_binding_8"/>
    <property type="match status" value="1"/>
</dbReference>
<sequence>MMSTLRYLGPLLLVLASFASAAKPLGHQICVAACYNALNDIEFTDQPGGNGTSCLNDLRISSIYLCARARCEDDDIVPGVSWWQKQCKHSSEAVNVANYHSTTDNVSLESIRSLPTVEYKDKGVFDETAVPSNDAWSVIYGTLSAYSLQRHLHNTYRWIPYAFWALVFVIITGHRIFEAMTSRLHLRDAALEKGADTKAISHRSSATWRSVFHSHILLAPAFGRRLSRGFGWLTGGTRLPALTVLCYIIIHIAIMSVRYPTMERNIYYASRELQRLRYVSDRVGVLMSANLPFIWLFGTRNNFFLWATGLSFSTMQIFHRWVALVFAIEGIIHGSCFTAWYLLKSGAKGYQEELRDPLFVVGIVAVTAVWVMILLTWRPIRRSLYEFFKATHVLLSIVLLVAYHRHVVGLFQGNYLVFLWVCVGLWSFDYTSRILRVIIVNRPRRTEKGMSTLAHVTYNPMADMIRLTIPEARTPPVSPGTYYFISLPGSSWRIWEQHPFSAISIPEVSTSASASAVSVGPSPSLSPEQAKEATATSTTRPWRSPEPSAAYNSSGGSGITFLIRPKKGMTARLRNRLVASSVFSTTVHVLLEGPYGSHPLLFNPSTFSSIILIAGGSGITATLAYLHSIMEDSQRASAGPQATGAVATKRVNLVWIAREEELVRDVLRHELQAVLRAMNGPRATDRLRIELHLFATEKSPTKTQNLSSASPSPSPSPSASEKSSTLSLSSPVPHTLPKSTGLPVDIEKEIDVDTETGKYATSDTSRPQYNSTAEDGVPITFARPDVTRLISAFCTAGSSTLGVSESAAQAGAKGRIAVLACGPMKLAEEARHATRQQAGAGVRIKYFEEVYGW</sequence>
<feature type="domain" description="FAD-binding FR-type" evidence="14">
    <location>
        <begin position="427"/>
        <end position="601"/>
    </location>
</feature>
<feature type="compositionally biased region" description="Low complexity" evidence="11">
    <location>
        <begin position="516"/>
        <end position="527"/>
    </location>
</feature>
<keyword evidence="8" id="KW-0406">Ion transport</keyword>
<reference evidence="15 16" key="1">
    <citation type="submission" date="2015-01" db="EMBL/GenBank/DDBJ databases">
        <title>The Genome Sequence of Capronia semiimmersa CBS27337.</title>
        <authorList>
            <consortium name="The Broad Institute Genomics Platform"/>
            <person name="Cuomo C."/>
            <person name="de Hoog S."/>
            <person name="Gorbushina A."/>
            <person name="Stielow B."/>
            <person name="Teixiera M."/>
            <person name="Abouelleil A."/>
            <person name="Chapman S.B."/>
            <person name="Priest M."/>
            <person name="Young S.K."/>
            <person name="Wortman J."/>
            <person name="Nusbaum C."/>
            <person name="Birren B."/>
        </authorList>
    </citation>
    <scope>NUCLEOTIDE SEQUENCE [LARGE SCALE GENOMIC DNA]</scope>
    <source>
        <strain evidence="15 16">CBS 27337</strain>
    </source>
</reference>
<proteinExistence type="inferred from homology"/>
<feature type="transmembrane region" description="Helical" evidence="12">
    <location>
        <begin position="577"/>
        <end position="595"/>
    </location>
</feature>
<keyword evidence="5" id="KW-0249">Electron transport</keyword>
<evidence type="ECO:0000256" key="7">
    <source>
        <dbReference type="ARBA" id="ARBA00023002"/>
    </source>
</evidence>
<dbReference type="EMBL" id="KN846956">
    <property type="protein sequence ID" value="KIW71963.1"/>
    <property type="molecule type" value="Genomic_DNA"/>
</dbReference>
<dbReference type="HOGENOM" id="CLU_010365_1_0_1"/>
<dbReference type="SUPFAM" id="SSF52343">
    <property type="entry name" value="Ferredoxin reductase-like, C-terminal NADP-linked domain"/>
    <property type="match status" value="1"/>
</dbReference>
<evidence type="ECO:0000256" key="3">
    <source>
        <dbReference type="ARBA" id="ARBA00022448"/>
    </source>
</evidence>
<dbReference type="PANTHER" id="PTHR32361:SF9">
    <property type="entry name" value="FERRIC REDUCTASE TRANSMEMBRANE COMPONENT 3-RELATED"/>
    <property type="match status" value="1"/>
</dbReference>
<dbReference type="GO" id="GO:0015677">
    <property type="term" value="P:copper ion import"/>
    <property type="evidence" value="ECO:0007669"/>
    <property type="project" value="TreeGrafter"/>
</dbReference>
<feature type="compositionally biased region" description="Low complexity" evidence="11">
    <location>
        <begin position="706"/>
        <end position="737"/>
    </location>
</feature>
<dbReference type="InterPro" id="IPR017927">
    <property type="entry name" value="FAD-bd_FR_type"/>
</dbReference>
<feature type="signal peptide" evidence="13">
    <location>
        <begin position="1"/>
        <end position="21"/>
    </location>
</feature>
<dbReference type="InterPro" id="IPR051410">
    <property type="entry name" value="Ferric/Cupric_Reductase"/>
</dbReference>
<dbReference type="InterPro" id="IPR013112">
    <property type="entry name" value="FAD-bd_8"/>
</dbReference>
<dbReference type="InterPro" id="IPR039261">
    <property type="entry name" value="FNR_nucleotide-bd"/>
</dbReference>
<name>A0A0D2FU62_9EURO</name>
<evidence type="ECO:0000256" key="13">
    <source>
        <dbReference type="SAM" id="SignalP"/>
    </source>
</evidence>
<dbReference type="InterPro" id="IPR013121">
    <property type="entry name" value="Fe_red_NAD-bd_6"/>
</dbReference>
<dbReference type="Pfam" id="PF08030">
    <property type="entry name" value="NAD_binding_6"/>
    <property type="match status" value="1"/>
</dbReference>
<dbReference type="Proteomes" id="UP000054266">
    <property type="component" value="Unassembled WGS sequence"/>
</dbReference>
<feature type="transmembrane region" description="Helical" evidence="12">
    <location>
        <begin position="384"/>
        <end position="403"/>
    </location>
</feature>
<dbReference type="Gene3D" id="3.40.50.80">
    <property type="entry name" value="Nucleotide-binding domain of ferredoxin-NADP reductase (FNR) module"/>
    <property type="match status" value="1"/>
</dbReference>
<feature type="region of interest" description="Disordered" evidence="11">
    <location>
        <begin position="699"/>
        <end position="746"/>
    </location>
</feature>
<comment type="similarity">
    <text evidence="2">Belongs to the ferric reductase (FRE) family.</text>
</comment>
<dbReference type="GO" id="GO:0005886">
    <property type="term" value="C:plasma membrane"/>
    <property type="evidence" value="ECO:0007669"/>
    <property type="project" value="TreeGrafter"/>
</dbReference>
<comment type="subcellular location">
    <subcellularLocation>
        <location evidence="1">Membrane</location>
        <topology evidence="1">Multi-pass membrane protein</topology>
    </subcellularLocation>
</comment>
<evidence type="ECO:0000256" key="12">
    <source>
        <dbReference type="SAM" id="Phobius"/>
    </source>
</evidence>
<feature type="transmembrane region" description="Helical" evidence="12">
    <location>
        <begin position="358"/>
        <end position="377"/>
    </location>
</feature>
<dbReference type="GO" id="GO:0000293">
    <property type="term" value="F:ferric-chelate reductase activity"/>
    <property type="evidence" value="ECO:0007669"/>
    <property type="project" value="UniProtKB-ARBA"/>
</dbReference>
<keyword evidence="13" id="KW-0732">Signal</keyword>
<evidence type="ECO:0000256" key="4">
    <source>
        <dbReference type="ARBA" id="ARBA00022692"/>
    </source>
</evidence>
<keyword evidence="9 12" id="KW-0472">Membrane</keyword>
<evidence type="ECO:0000259" key="14">
    <source>
        <dbReference type="PROSITE" id="PS51384"/>
    </source>
</evidence>
<protein>
    <recommendedName>
        <fullName evidence="14">FAD-binding FR-type domain-containing protein</fullName>
    </recommendedName>
</protein>
<keyword evidence="4 12" id="KW-0812">Transmembrane</keyword>
<feature type="transmembrane region" description="Helical" evidence="12">
    <location>
        <begin position="158"/>
        <end position="177"/>
    </location>
</feature>
<feature type="chain" id="PRO_5002242190" description="FAD-binding FR-type domain-containing protein" evidence="13">
    <location>
        <begin position="22"/>
        <end position="853"/>
    </location>
</feature>
<feature type="transmembrane region" description="Helical" evidence="12">
    <location>
        <begin position="415"/>
        <end position="435"/>
    </location>
</feature>
<keyword evidence="3" id="KW-0813">Transport</keyword>
<feature type="transmembrane region" description="Helical" evidence="12">
    <location>
        <begin position="239"/>
        <end position="259"/>
    </location>
</feature>
<evidence type="ECO:0000256" key="1">
    <source>
        <dbReference type="ARBA" id="ARBA00004141"/>
    </source>
</evidence>
<feature type="transmembrane region" description="Helical" evidence="12">
    <location>
        <begin position="318"/>
        <end position="343"/>
    </location>
</feature>
<dbReference type="InterPro" id="IPR013130">
    <property type="entry name" value="Fe3_Rdtase_TM_dom"/>
</dbReference>
<evidence type="ECO:0000256" key="11">
    <source>
        <dbReference type="SAM" id="MobiDB-lite"/>
    </source>
</evidence>
<feature type="transmembrane region" description="Helical" evidence="12">
    <location>
        <begin position="607"/>
        <end position="626"/>
    </location>
</feature>
<keyword evidence="16" id="KW-1185">Reference proteome</keyword>
<keyword evidence="10" id="KW-0325">Glycoprotein</keyword>
<evidence type="ECO:0000256" key="2">
    <source>
        <dbReference type="ARBA" id="ARBA00006278"/>
    </source>
</evidence>
<dbReference type="GO" id="GO:0006879">
    <property type="term" value="P:intracellular iron ion homeostasis"/>
    <property type="evidence" value="ECO:0007669"/>
    <property type="project" value="TreeGrafter"/>
</dbReference>
<dbReference type="Pfam" id="PF01794">
    <property type="entry name" value="Ferric_reduct"/>
    <property type="match status" value="1"/>
</dbReference>
<dbReference type="PROSITE" id="PS51384">
    <property type="entry name" value="FAD_FR"/>
    <property type="match status" value="1"/>
</dbReference>
<evidence type="ECO:0000256" key="8">
    <source>
        <dbReference type="ARBA" id="ARBA00023065"/>
    </source>
</evidence>
<keyword evidence="6 12" id="KW-1133">Transmembrane helix</keyword>
<dbReference type="SFLD" id="SFLDS00052">
    <property type="entry name" value="Ferric_Reductase_Domain"/>
    <property type="match status" value="1"/>
</dbReference>
<feature type="region of interest" description="Disordered" evidence="11">
    <location>
        <begin position="516"/>
        <end position="553"/>
    </location>
</feature>
<accession>A0A0D2FU62</accession>
<evidence type="ECO:0000256" key="9">
    <source>
        <dbReference type="ARBA" id="ARBA00023136"/>
    </source>
</evidence>
<dbReference type="AlphaFoldDB" id="A0A0D2FU62"/>
<evidence type="ECO:0000313" key="16">
    <source>
        <dbReference type="Proteomes" id="UP000054266"/>
    </source>
</evidence>
<dbReference type="STRING" id="5601.A0A0D2FU62"/>
<gene>
    <name evidence="15" type="ORF">PV04_00189</name>
</gene>
<organism evidence="15 16">
    <name type="scientific">Phialophora macrospora</name>
    <dbReference type="NCBI Taxonomy" id="1851006"/>
    <lineage>
        <taxon>Eukaryota</taxon>
        <taxon>Fungi</taxon>
        <taxon>Dikarya</taxon>
        <taxon>Ascomycota</taxon>
        <taxon>Pezizomycotina</taxon>
        <taxon>Eurotiomycetes</taxon>
        <taxon>Chaetothyriomycetidae</taxon>
        <taxon>Chaetothyriales</taxon>
        <taxon>Herpotrichiellaceae</taxon>
        <taxon>Phialophora</taxon>
    </lineage>
</organism>
<dbReference type="SFLD" id="SFLDG01168">
    <property type="entry name" value="Ferric_reductase_subgroup_(FRE"/>
    <property type="match status" value="1"/>
</dbReference>